<evidence type="ECO:0000313" key="7">
    <source>
        <dbReference type="Proteomes" id="UP001518989"/>
    </source>
</evidence>
<dbReference type="GO" id="GO:0008851">
    <property type="term" value="F:ethanolamine ammonia-lyase activity"/>
    <property type="evidence" value="ECO:0007669"/>
    <property type="project" value="UniProtKB-EC"/>
</dbReference>
<feature type="binding site" evidence="5">
    <location>
        <position position="171"/>
    </location>
    <ligand>
        <name>adenosylcob(III)alamin</name>
        <dbReference type="ChEBI" id="CHEBI:18408"/>
    </ligand>
</feature>
<comment type="subcellular location">
    <subcellularLocation>
        <location evidence="5">Bacterial microcompartment</location>
    </subcellularLocation>
</comment>
<dbReference type="EC" id="4.3.1.7" evidence="5"/>
<dbReference type="RefSeq" id="WP_207417223.1">
    <property type="nucleotide sequence ID" value="NZ_CP061177.1"/>
</dbReference>
<protein>
    <recommendedName>
        <fullName evidence="5">Ethanolamine ammonia-lyase small subunit</fullName>
        <shortName evidence="5">EAL small subunit</shortName>
        <ecNumber evidence="5">4.3.1.7</ecNumber>
    </recommendedName>
</protein>
<evidence type="ECO:0000256" key="2">
    <source>
        <dbReference type="ARBA" id="ARBA00023239"/>
    </source>
</evidence>
<evidence type="ECO:0000256" key="3">
    <source>
        <dbReference type="ARBA" id="ARBA00023285"/>
    </source>
</evidence>
<proteinExistence type="inferred from homology"/>
<dbReference type="InterPro" id="IPR009246">
    <property type="entry name" value="EutC"/>
</dbReference>
<dbReference type="PANTHER" id="PTHR39330">
    <property type="entry name" value="ETHANOLAMINE AMMONIA-LYASE LIGHT CHAIN"/>
    <property type="match status" value="1"/>
</dbReference>
<comment type="subunit">
    <text evidence="5">The basic unit is a heterodimer which dimerizes to form tetramers. The heterotetramers trimerize; 6 large subunits form a core ring with 6 small subunits projecting outwards.</text>
</comment>
<gene>
    <name evidence="5 6" type="primary">eutC</name>
    <name evidence="6" type="ORF">IAI61_11075</name>
</gene>
<comment type="cofactor">
    <cofactor evidence="5">
        <name>adenosylcob(III)alamin</name>
        <dbReference type="ChEBI" id="CHEBI:18408"/>
    </cofactor>
    <text evidence="5">Binds between the large and small subunits.</text>
</comment>
<name>A0ABS3KQ17_9PROT</name>
<comment type="function">
    <text evidence="5">Catalyzes the deamination of various vicinal amino-alcohols to oxo compounds. Allows this organism to utilize ethanolamine as the sole source of nitrogen and carbon in the presence of external vitamin B12.</text>
</comment>
<evidence type="ECO:0000313" key="6">
    <source>
        <dbReference type="EMBL" id="MBO1079573.1"/>
    </source>
</evidence>
<sequence>MTAKPPASDPWRSLRQTTPARIGLGRVGDAPPVAAMLDFQLAHARARDAVHAALDVDALSSRLGDPKPIIVRSRATDRGTYLRRPDLGRRLDDASLPLLPPGGWDAVFVLADGLSARAVQAQGPALLDAVLPMLQGWRVAPPVIATQGRVALGDEIGDALGAELCVVLIGERPGLSVADSLGVYMTHAPRVGRRDSERNCISNIHGAGGLSHAAAATKLAWLMTEARRRKLTGVGLKDDAPGLAVAGPAELMPPASDG</sequence>
<dbReference type="InterPro" id="IPR042255">
    <property type="entry name" value="EutC_N"/>
</dbReference>
<dbReference type="InterPro" id="IPR042251">
    <property type="entry name" value="EutC_C"/>
</dbReference>
<reference evidence="6 7" key="1">
    <citation type="submission" date="2020-09" db="EMBL/GenBank/DDBJ databases">
        <title>Roseomonas.</title>
        <authorList>
            <person name="Zhu W."/>
        </authorList>
    </citation>
    <scope>NUCLEOTIDE SEQUENCE [LARGE SCALE GENOMIC DNA]</scope>
    <source>
        <strain evidence="6 7">573</strain>
    </source>
</reference>
<dbReference type="PIRSF" id="PIRSF018982">
    <property type="entry name" value="EutC"/>
    <property type="match status" value="1"/>
</dbReference>
<dbReference type="Pfam" id="PF05985">
    <property type="entry name" value="EutC"/>
    <property type="match status" value="1"/>
</dbReference>
<comment type="pathway">
    <text evidence="5">Amine and polyamine degradation; ethanolamine degradation.</text>
</comment>
<comment type="similarity">
    <text evidence="5">Belongs to the EutC family.</text>
</comment>
<dbReference type="Proteomes" id="UP001518989">
    <property type="component" value="Unassembled WGS sequence"/>
</dbReference>
<evidence type="ECO:0000256" key="5">
    <source>
        <dbReference type="HAMAP-Rule" id="MF_00601"/>
    </source>
</evidence>
<keyword evidence="2 5" id="KW-0456">Lyase</keyword>
<organism evidence="6 7">
    <name type="scientific">Roseomonas haemaphysalidis</name>
    <dbReference type="NCBI Taxonomy" id="2768162"/>
    <lineage>
        <taxon>Bacteria</taxon>
        <taxon>Pseudomonadati</taxon>
        <taxon>Pseudomonadota</taxon>
        <taxon>Alphaproteobacteria</taxon>
        <taxon>Acetobacterales</taxon>
        <taxon>Roseomonadaceae</taxon>
        <taxon>Roseomonas</taxon>
    </lineage>
</organism>
<evidence type="ECO:0000256" key="1">
    <source>
        <dbReference type="ARBA" id="ARBA00022628"/>
    </source>
</evidence>
<dbReference type="EMBL" id="JACTNG010000005">
    <property type="protein sequence ID" value="MBO1079573.1"/>
    <property type="molecule type" value="Genomic_DNA"/>
</dbReference>
<dbReference type="HAMAP" id="MF_00601">
    <property type="entry name" value="EutC"/>
    <property type="match status" value="1"/>
</dbReference>
<keyword evidence="1 5" id="KW-0846">Cobalamin</keyword>
<feature type="binding site" evidence="5">
    <location>
        <position position="150"/>
    </location>
    <ligand>
        <name>adenosylcob(III)alamin</name>
        <dbReference type="ChEBI" id="CHEBI:18408"/>
    </ligand>
</feature>
<dbReference type="NCBIfam" id="NF003971">
    <property type="entry name" value="PRK05465.1"/>
    <property type="match status" value="1"/>
</dbReference>
<keyword evidence="3 5" id="KW-0170">Cobalt</keyword>
<accession>A0ABS3KQ17</accession>
<keyword evidence="7" id="KW-1185">Reference proteome</keyword>
<comment type="caution">
    <text evidence="6">The sequence shown here is derived from an EMBL/GenBank/DDBJ whole genome shotgun (WGS) entry which is preliminary data.</text>
</comment>
<comment type="catalytic activity">
    <reaction evidence="5">
        <text>ethanolamine = acetaldehyde + NH4(+)</text>
        <dbReference type="Rhea" id="RHEA:15313"/>
        <dbReference type="ChEBI" id="CHEBI:15343"/>
        <dbReference type="ChEBI" id="CHEBI:28938"/>
        <dbReference type="ChEBI" id="CHEBI:57603"/>
        <dbReference type="EC" id="4.3.1.7"/>
    </reaction>
</comment>
<dbReference type="Gene3D" id="1.10.30.40">
    <property type="entry name" value="Ethanolamine ammonia-lyase light chain (EutC), N-terminal domain"/>
    <property type="match status" value="1"/>
</dbReference>
<dbReference type="Gene3D" id="3.40.50.11240">
    <property type="entry name" value="Ethanolamine ammonia-lyase light chain (EutC)"/>
    <property type="match status" value="1"/>
</dbReference>
<dbReference type="PANTHER" id="PTHR39330:SF1">
    <property type="entry name" value="ETHANOLAMINE AMMONIA-LYASE SMALL SUBUNIT"/>
    <property type="match status" value="1"/>
</dbReference>
<keyword evidence="4 5" id="KW-1283">Bacterial microcompartment</keyword>
<feature type="binding site" evidence="5">
    <location>
        <position position="200"/>
    </location>
    <ligand>
        <name>adenosylcob(III)alamin</name>
        <dbReference type="ChEBI" id="CHEBI:18408"/>
    </ligand>
</feature>
<evidence type="ECO:0000256" key="4">
    <source>
        <dbReference type="ARBA" id="ARBA00024446"/>
    </source>
</evidence>